<dbReference type="OMA" id="DIMKSCR"/>
<sequence>MGFVKLAAPGRTSRLFGLFIVLYLMLVATSTAGASARGHSGAPETQSFRSTVSNTETKSCFDIMKSCRHHKECREALVKLKTKCAVKAGSCNTNMRNLPTCAKIMDLLTNARFFNPDQKCSCNKKRGHCAAIHKKIYENPCFGSVRFLRSRNMLPKLDDIEKPNTVQSNLAAVSRESSDEVFEAFMTYNDYAADESVQLMTSPTPGTSQSESTTVVSVSGDVKNDESNDVIIPQTESGSINYVATKSETYVEDPFDQPTNTLPHNDAVLLHVVAIATGILLIVMVIAGAAMLFFVSMKRKECKNARKETMT</sequence>
<dbReference type="KEGG" id="cin:100184315"/>
<accession>F6ZFG7</accession>
<evidence type="ECO:0000256" key="6">
    <source>
        <dbReference type="SAM" id="Phobius"/>
    </source>
</evidence>
<evidence type="ECO:0000256" key="1">
    <source>
        <dbReference type="ARBA" id="ARBA00004236"/>
    </source>
</evidence>
<comment type="subcellular location">
    <subcellularLocation>
        <location evidence="1">Cell membrane</location>
    </subcellularLocation>
</comment>
<dbReference type="HOGENOM" id="CLU_894171_0_0_1"/>
<dbReference type="InterPro" id="IPR016017">
    <property type="entry name" value="GDNF/GAS1"/>
</dbReference>
<organism evidence="9 10">
    <name type="scientific">Ciona intestinalis</name>
    <name type="common">Transparent sea squirt</name>
    <name type="synonym">Ascidia intestinalis</name>
    <dbReference type="NCBI Taxonomy" id="7719"/>
    <lineage>
        <taxon>Eukaryota</taxon>
        <taxon>Metazoa</taxon>
        <taxon>Chordata</taxon>
        <taxon>Tunicata</taxon>
        <taxon>Ascidiacea</taxon>
        <taxon>Phlebobranchia</taxon>
        <taxon>Cionidae</taxon>
        <taxon>Ciona</taxon>
    </lineage>
</organism>
<gene>
    <name evidence="9" type="primary">LOC100184315</name>
</gene>
<accession>A0A1W2WE59</accession>
<feature type="transmembrane region" description="Helical" evidence="6">
    <location>
        <begin position="268"/>
        <end position="297"/>
    </location>
</feature>
<dbReference type="SMART" id="SM00907">
    <property type="entry name" value="GDNF"/>
    <property type="match status" value="1"/>
</dbReference>
<dbReference type="OrthoDB" id="10230100at2759"/>
<proteinExistence type="predicted"/>
<dbReference type="InterPro" id="IPR037193">
    <property type="entry name" value="GDNF_alpha"/>
</dbReference>
<evidence type="ECO:0000313" key="9">
    <source>
        <dbReference type="Ensembl" id="ENSCINP00000017685.3"/>
    </source>
</evidence>
<reference evidence="9" key="2">
    <citation type="journal article" date="2008" name="Genome Biol.">
        <title>Improved genome assembly and evidence-based global gene model set for the chordate Ciona intestinalis: new insight into intron and operon populations.</title>
        <authorList>
            <person name="Satou Y."/>
            <person name="Mineta K."/>
            <person name="Ogasawara M."/>
            <person name="Sasakura Y."/>
            <person name="Shoguchi E."/>
            <person name="Ueno K."/>
            <person name="Yamada L."/>
            <person name="Matsumoto J."/>
            <person name="Wasserscheid J."/>
            <person name="Dewar K."/>
            <person name="Wiley G.B."/>
            <person name="Macmil S.L."/>
            <person name="Roe B.A."/>
            <person name="Zeller R.W."/>
            <person name="Hastings K.E."/>
            <person name="Lemaire P."/>
            <person name="Lindquist E."/>
            <person name="Endo T."/>
            <person name="Hotta K."/>
            <person name="Inaba K."/>
        </authorList>
    </citation>
    <scope>NUCLEOTIDE SEQUENCE [LARGE SCALE GENOMIC DNA]</scope>
    <source>
        <strain evidence="9">wild type</strain>
    </source>
</reference>
<keyword evidence="4 6" id="KW-0472">Membrane</keyword>
<evidence type="ECO:0000259" key="8">
    <source>
        <dbReference type="SMART" id="SM00907"/>
    </source>
</evidence>
<dbReference type="InParanoid" id="F6ZFG7"/>
<dbReference type="Pfam" id="PF02351">
    <property type="entry name" value="GDNF"/>
    <property type="match status" value="1"/>
</dbReference>
<dbReference type="Proteomes" id="UP000008144">
    <property type="component" value="Chromosome 2"/>
</dbReference>
<protein>
    <submittedName>
        <fullName evidence="9">Uncharacterized LOC100184315</fullName>
    </submittedName>
</protein>
<dbReference type="SUPFAM" id="SSF110035">
    <property type="entry name" value="GDNF receptor-like"/>
    <property type="match status" value="1"/>
</dbReference>
<dbReference type="GeneID" id="100184315"/>
<reference evidence="9" key="3">
    <citation type="submission" date="2025-08" db="UniProtKB">
        <authorList>
            <consortium name="Ensembl"/>
        </authorList>
    </citation>
    <scope>IDENTIFICATION</scope>
</reference>
<reference evidence="10" key="1">
    <citation type="journal article" date="2002" name="Science">
        <title>The draft genome of Ciona intestinalis: insights into chordate and vertebrate origins.</title>
        <authorList>
            <person name="Dehal P."/>
            <person name="Satou Y."/>
            <person name="Campbell R.K."/>
            <person name="Chapman J."/>
            <person name="Degnan B."/>
            <person name="De Tomaso A."/>
            <person name="Davidson B."/>
            <person name="Di Gregorio A."/>
            <person name="Gelpke M."/>
            <person name="Goodstein D.M."/>
            <person name="Harafuji N."/>
            <person name="Hastings K.E."/>
            <person name="Ho I."/>
            <person name="Hotta K."/>
            <person name="Huang W."/>
            <person name="Kawashima T."/>
            <person name="Lemaire P."/>
            <person name="Martinez D."/>
            <person name="Meinertzhagen I.A."/>
            <person name="Necula S."/>
            <person name="Nonaka M."/>
            <person name="Putnam N."/>
            <person name="Rash S."/>
            <person name="Saiga H."/>
            <person name="Satake M."/>
            <person name="Terry A."/>
            <person name="Yamada L."/>
            <person name="Wang H.G."/>
            <person name="Awazu S."/>
            <person name="Azumi K."/>
            <person name="Boore J."/>
            <person name="Branno M."/>
            <person name="Chin-Bow S."/>
            <person name="DeSantis R."/>
            <person name="Doyle S."/>
            <person name="Francino P."/>
            <person name="Keys D.N."/>
            <person name="Haga S."/>
            <person name="Hayashi H."/>
            <person name="Hino K."/>
            <person name="Imai K.S."/>
            <person name="Inaba K."/>
            <person name="Kano S."/>
            <person name="Kobayashi K."/>
            <person name="Kobayashi M."/>
            <person name="Lee B.I."/>
            <person name="Makabe K.W."/>
            <person name="Manohar C."/>
            <person name="Matassi G."/>
            <person name="Medina M."/>
            <person name="Mochizuki Y."/>
            <person name="Mount S."/>
            <person name="Morishita T."/>
            <person name="Miura S."/>
            <person name="Nakayama A."/>
            <person name="Nishizaka S."/>
            <person name="Nomoto H."/>
            <person name="Ohta F."/>
            <person name="Oishi K."/>
            <person name="Rigoutsos I."/>
            <person name="Sano M."/>
            <person name="Sasaki A."/>
            <person name="Sasakura Y."/>
            <person name="Shoguchi E."/>
            <person name="Shin-i T."/>
            <person name="Spagnuolo A."/>
            <person name="Stainier D."/>
            <person name="Suzuki M.M."/>
            <person name="Tassy O."/>
            <person name="Takatori N."/>
            <person name="Tokuoka M."/>
            <person name="Yagi K."/>
            <person name="Yoshizaki F."/>
            <person name="Wada S."/>
            <person name="Zhang C."/>
            <person name="Hyatt P.D."/>
            <person name="Larimer F."/>
            <person name="Detter C."/>
            <person name="Doggett N."/>
            <person name="Glavina T."/>
            <person name="Hawkins T."/>
            <person name="Richardson P."/>
            <person name="Lucas S."/>
            <person name="Kohara Y."/>
            <person name="Levine M."/>
            <person name="Satoh N."/>
            <person name="Rokhsar D.S."/>
        </authorList>
    </citation>
    <scope>NUCLEOTIDE SEQUENCE [LARGE SCALE GENOMIC DNA]</scope>
</reference>
<evidence type="ECO:0000256" key="7">
    <source>
        <dbReference type="SAM" id="SignalP"/>
    </source>
</evidence>
<evidence type="ECO:0000256" key="2">
    <source>
        <dbReference type="ARBA" id="ARBA00022475"/>
    </source>
</evidence>
<keyword evidence="6" id="KW-1133">Transmembrane helix</keyword>
<keyword evidence="3 7" id="KW-0732">Signal</keyword>
<feature type="signal peptide" evidence="7">
    <location>
        <begin position="1"/>
        <end position="36"/>
    </location>
</feature>
<keyword evidence="10" id="KW-1185">Reference proteome</keyword>
<keyword evidence="5" id="KW-0325">Glycoprotein</keyword>
<evidence type="ECO:0000256" key="5">
    <source>
        <dbReference type="ARBA" id="ARBA00023180"/>
    </source>
</evidence>
<evidence type="ECO:0000256" key="4">
    <source>
        <dbReference type="ARBA" id="ARBA00023136"/>
    </source>
</evidence>
<feature type="domain" description="GDNF/GAS1" evidence="8">
    <location>
        <begin position="60"/>
        <end position="141"/>
    </location>
</feature>
<dbReference type="GO" id="GO:0005886">
    <property type="term" value="C:plasma membrane"/>
    <property type="evidence" value="ECO:0007669"/>
    <property type="project" value="UniProtKB-SubCell"/>
</dbReference>
<evidence type="ECO:0000313" key="10">
    <source>
        <dbReference type="Proteomes" id="UP000008144"/>
    </source>
</evidence>
<dbReference type="Ensembl" id="ENSCINT00000017685.3">
    <property type="protein sequence ID" value="ENSCINP00000017685.3"/>
    <property type="gene ID" value="ENSCING00000008666.3"/>
</dbReference>
<reference evidence="9" key="4">
    <citation type="submission" date="2025-09" db="UniProtKB">
        <authorList>
            <consortium name="Ensembl"/>
        </authorList>
    </citation>
    <scope>IDENTIFICATION</scope>
</reference>
<keyword evidence="2" id="KW-1003">Cell membrane</keyword>
<evidence type="ECO:0000256" key="3">
    <source>
        <dbReference type="ARBA" id="ARBA00022729"/>
    </source>
</evidence>
<feature type="chain" id="PRO_5014090546" evidence="7">
    <location>
        <begin position="37"/>
        <end position="311"/>
    </location>
</feature>
<keyword evidence="6" id="KW-0812">Transmembrane</keyword>
<dbReference type="RefSeq" id="XP_026696354.1">
    <property type="nucleotide sequence ID" value="XM_026840553.1"/>
</dbReference>
<dbReference type="GeneTree" id="ENSGT00390000001613"/>
<dbReference type="AlphaFoldDB" id="F6ZFG7"/>
<name>F6ZFG7_CIOIN</name>
<dbReference type="EMBL" id="EAAA01001480">
    <property type="status" value="NOT_ANNOTATED_CDS"/>
    <property type="molecule type" value="Genomic_DNA"/>
</dbReference>